<keyword evidence="10 11" id="KW-0472">Membrane</keyword>
<evidence type="ECO:0000256" key="10">
    <source>
        <dbReference type="ARBA" id="ARBA00023136"/>
    </source>
</evidence>
<dbReference type="Pfam" id="PF05007">
    <property type="entry name" value="Mannosyl_trans"/>
    <property type="match status" value="1"/>
</dbReference>
<evidence type="ECO:0000256" key="5">
    <source>
        <dbReference type="ARBA" id="ARBA00022676"/>
    </source>
</evidence>
<evidence type="ECO:0000256" key="11">
    <source>
        <dbReference type="RuleBase" id="RU365064"/>
    </source>
</evidence>
<sequence>MTLLDIRSLLLFSAVFRVILIVYGEWQDAHMEVRYTDVDYLVFSDAASLMASGDSPYKRTTYRYSPLLAFLLIPNSFVHSAWGKFLFSSSDILVGYFIYSILKLRKVPENICNYSVMTWLFNPFTFTIGTRGNCEPIVSAMILWIIICLMKGRVLQSAFWYGVVVHFRIYPIIYAIPIILVLDPNFFPSGQKPVLRSWSAVQGERPNDGDGWCASHNLLKNLFTRDRLIFGLVSGLVFFFCTGLLFCLYGWEFLHEALLYHLTRTDPRHNFSIYFYRIYLQIYHFAYLCRLWHSWCSIR</sequence>
<feature type="transmembrane region" description="Helical" evidence="11">
    <location>
        <begin position="228"/>
        <end position="251"/>
    </location>
</feature>
<comment type="subcellular location">
    <subcellularLocation>
        <location evidence="1 11">Endoplasmic reticulum membrane</location>
        <topology evidence="1 11">Multi-pass membrane protein</topology>
    </subcellularLocation>
</comment>
<accession>I3S688</accession>
<feature type="transmembrane region" description="Helical" evidence="11">
    <location>
        <begin position="62"/>
        <end position="79"/>
    </location>
</feature>
<evidence type="ECO:0000313" key="12">
    <source>
        <dbReference type="EMBL" id="AFK35780.1"/>
    </source>
</evidence>
<comment type="function">
    <text evidence="11">Catalytic subunit of the glycosylphosphatidylinositol-mannosyltransferase I complex which catalyzes the transfer of the first mannose, via an alpha-1,4 bond from a dolichol-phosphate-mannose (Dol-P-Man) to the glucosaminyl acyl phosphatidylinositol (GlcN-(acyl)PI) intermediate to generate alpha-D-Man-(1-&gt;4)-alpha-D-GlcN-(1-&gt;6)-(1-radyl,2-acyl-sn-glycero-3-phospho)-2-acyl-inositol and participates in the sixth step of the glycosylphosphatidylinositol-anchor biosynthesis.</text>
</comment>
<evidence type="ECO:0000256" key="7">
    <source>
        <dbReference type="ARBA" id="ARBA00022692"/>
    </source>
</evidence>
<feature type="transmembrane region" description="Helical" evidence="11">
    <location>
        <begin position="6"/>
        <end position="24"/>
    </location>
</feature>
<feature type="transmembrane region" description="Helical" evidence="11">
    <location>
        <begin position="158"/>
        <end position="182"/>
    </location>
</feature>
<evidence type="ECO:0000256" key="4">
    <source>
        <dbReference type="ARBA" id="ARBA00022502"/>
    </source>
</evidence>
<evidence type="ECO:0000256" key="9">
    <source>
        <dbReference type="ARBA" id="ARBA00022989"/>
    </source>
</evidence>
<protein>
    <recommendedName>
        <fullName evidence="11">GPI mannosyltransferase 1</fullName>
        <ecNumber evidence="11">2.4.1.-</ecNumber>
    </recommendedName>
    <alternativeName>
        <fullName evidence="11">GPI mannosyltransferase I</fullName>
    </alternativeName>
</protein>
<evidence type="ECO:0000256" key="3">
    <source>
        <dbReference type="ARBA" id="ARBA00011071"/>
    </source>
</evidence>
<comment type="caution">
    <text evidence="11">Lacks conserved residue(s) required for the propagation of feature annotation.</text>
</comment>
<dbReference type="UniPathway" id="UPA00196"/>
<keyword evidence="9 11" id="KW-1133">Transmembrane helix</keyword>
<keyword evidence="5 11" id="KW-0328">Glycosyltransferase</keyword>
<dbReference type="GO" id="GO:0004376">
    <property type="term" value="F:GPI mannosyltransferase activity"/>
    <property type="evidence" value="ECO:0007669"/>
    <property type="project" value="InterPro"/>
</dbReference>
<dbReference type="GO" id="GO:0005789">
    <property type="term" value="C:endoplasmic reticulum membrane"/>
    <property type="evidence" value="ECO:0007669"/>
    <property type="project" value="UniProtKB-SubCell"/>
</dbReference>
<dbReference type="PANTHER" id="PTHR12886">
    <property type="entry name" value="PIG-M MANNOSYLTRANSFERASE"/>
    <property type="match status" value="1"/>
</dbReference>
<reference evidence="12" key="1">
    <citation type="submission" date="2012-05" db="EMBL/GenBank/DDBJ databases">
        <authorList>
            <person name="Krishnakumar V."/>
            <person name="Cheung F."/>
            <person name="Xiao Y."/>
            <person name="Chan A."/>
            <person name="Moskal W.A."/>
            <person name="Town C.D."/>
        </authorList>
    </citation>
    <scope>NUCLEOTIDE SEQUENCE</scope>
</reference>
<keyword evidence="6 11" id="KW-0808">Transferase</keyword>
<dbReference type="PANTHER" id="PTHR12886:SF0">
    <property type="entry name" value="GPI MANNOSYLTRANSFERASE 1"/>
    <property type="match status" value="1"/>
</dbReference>
<comment type="similarity">
    <text evidence="3 11">Belongs to the PIGM family.</text>
</comment>
<keyword evidence="8 11" id="KW-0256">Endoplasmic reticulum</keyword>
<keyword evidence="7 11" id="KW-0812">Transmembrane</keyword>
<proteinExistence type="evidence at transcript level"/>
<dbReference type="GO" id="GO:0006506">
    <property type="term" value="P:GPI anchor biosynthetic process"/>
    <property type="evidence" value="ECO:0007669"/>
    <property type="project" value="UniProtKB-UniPathway"/>
</dbReference>
<evidence type="ECO:0000256" key="6">
    <source>
        <dbReference type="ARBA" id="ARBA00022679"/>
    </source>
</evidence>
<evidence type="ECO:0000256" key="2">
    <source>
        <dbReference type="ARBA" id="ARBA00004687"/>
    </source>
</evidence>
<organism evidence="12">
    <name type="scientific">Lotus japonicus</name>
    <name type="common">Lotus corniculatus var. japonicus</name>
    <dbReference type="NCBI Taxonomy" id="34305"/>
    <lineage>
        <taxon>Eukaryota</taxon>
        <taxon>Viridiplantae</taxon>
        <taxon>Streptophyta</taxon>
        <taxon>Embryophyta</taxon>
        <taxon>Tracheophyta</taxon>
        <taxon>Spermatophyta</taxon>
        <taxon>Magnoliopsida</taxon>
        <taxon>eudicotyledons</taxon>
        <taxon>Gunneridae</taxon>
        <taxon>Pentapetalae</taxon>
        <taxon>rosids</taxon>
        <taxon>fabids</taxon>
        <taxon>Fabales</taxon>
        <taxon>Fabaceae</taxon>
        <taxon>Papilionoideae</taxon>
        <taxon>50 kb inversion clade</taxon>
        <taxon>NPAAA clade</taxon>
        <taxon>Hologalegina</taxon>
        <taxon>robinioid clade</taxon>
        <taxon>Loteae</taxon>
        <taxon>Lotus</taxon>
    </lineage>
</organism>
<dbReference type="GO" id="GO:1990529">
    <property type="term" value="C:glycosylphosphatidylinositol-mannosyltransferase I complex"/>
    <property type="evidence" value="ECO:0007669"/>
    <property type="project" value="TreeGrafter"/>
</dbReference>
<keyword evidence="4 11" id="KW-0337">GPI-anchor biosynthesis</keyword>
<name>I3S688_LOTJA</name>
<dbReference type="InterPro" id="IPR007704">
    <property type="entry name" value="PIG-M"/>
</dbReference>
<dbReference type="EMBL" id="BT135985">
    <property type="protein sequence ID" value="AFK35780.1"/>
    <property type="molecule type" value="mRNA"/>
</dbReference>
<evidence type="ECO:0000256" key="1">
    <source>
        <dbReference type="ARBA" id="ARBA00004477"/>
    </source>
</evidence>
<dbReference type="EC" id="2.4.1.-" evidence="11"/>
<evidence type="ECO:0000256" key="8">
    <source>
        <dbReference type="ARBA" id="ARBA00022824"/>
    </source>
</evidence>
<feature type="transmembrane region" description="Helical" evidence="11">
    <location>
        <begin position="134"/>
        <end position="152"/>
    </location>
</feature>
<comment type="pathway">
    <text evidence="2 11">Glycolipid biosynthesis; glycosylphosphatidylinositol-anchor biosynthesis.</text>
</comment>
<dbReference type="AlphaFoldDB" id="I3S688"/>
<dbReference type="GO" id="GO:0051751">
    <property type="term" value="F:alpha-1,4-mannosyltransferase activity"/>
    <property type="evidence" value="ECO:0007669"/>
    <property type="project" value="InterPro"/>
</dbReference>